<comment type="caution">
    <text evidence="2">The sequence shown here is derived from an EMBL/GenBank/DDBJ whole genome shotgun (WGS) entry which is preliminary data.</text>
</comment>
<evidence type="ECO:0008006" key="4">
    <source>
        <dbReference type="Google" id="ProtNLM"/>
    </source>
</evidence>
<evidence type="ECO:0000313" key="3">
    <source>
        <dbReference type="Proteomes" id="UP000474778"/>
    </source>
</evidence>
<dbReference type="Proteomes" id="UP000474778">
    <property type="component" value="Unassembled WGS sequence"/>
</dbReference>
<protein>
    <recommendedName>
        <fullName evidence="4">Alginate export domain-containing protein</fullName>
    </recommendedName>
</protein>
<feature type="signal peptide" evidence="1">
    <location>
        <begin position="1"/>
        <end position="27"/>
    </location>
</feature>
<dbReference type="AlphaFoldDB" id="A0A6L7HV89"/>
<keyword evidence="1" id="KW-0732">Signal</keyword>
<feature type="chain" id="PRO_5026695999" description="Alginate export domain-containing protein" evidence="1">
    <location>
        <begin position="28"/>
        <end position="429"/>
    </location>
</feature>
<reference evidence="2 3" key="1">
    <citation type="submission" date="2019-12" db="EMBL/GenBank/DDBJ databases">
        <title>Shewanella insulae sp. nov., isolated from a tidal flat.</title>
        <authorList>
            <person name="Yoon J.-H."/>
        </authorList>
    </citation>
    <scope>NUCLEOTIDE SEQUENCE [LARGE SCALE GENOMIC DNA]</scope>
    <source>
        <strain evidence="2 3">JBTF-M18</strain>
    </source>
</reference>
<dbReference type="EMBL" id="WRPA01000004">
    <property type="protein sequence ID" value="MXR68249.1"/>
    <property type="molecule type" value="Genomic_DNA"/>
</dbReference>
<evidence type="ECO:0000313" key="2">
    <source>
        <dbReference type="EMBL" id="MXR68249.1"/>
    </source>
</evidence>
<keyword evidence="3" id="KW-1185">Reference proteome</keyword>
<accession>A0A6L7HV89</accession>
<proteinExistence type="predicted"/>
<evidence type="ECO:0000256" key="1">
    <source>
        <dbReference type="SAM" id="SignalP"/>
    </source>
</evidence>
<dbReference type="SUPFAM" id="SSF56935">
    <property type="entry name" value="Porins"/>
    <property type="match status" value="1"/>
</dbReference>
<organism evidence="2 3">
    <name type="scientific">Shewanella insulae</name>
    <dbReference type="NCBI Taxonomy" id="2681496"/>
    <lineage>
        <taxon>Bacteria</taxon>
        <taxon>Pseudomonadati</taxon>
        <taxon>Pseudomonadota</taxon>
        <taxon>Gammaproteobacteria</taxon>
        <taxon>Alteromonadales</taxon>
        <taxon>Shewanellaceae</taxon>
        <taxon>Shewanella</taxon>
    </lineage>
</organism>
<sequence length="429" mass="47930">MLKLGLRPCLTATACLWAALLSRGALASPIPGVTPEQPWQVKGYVSYLGSVVAPAEGEQLWDGLLHNRIDGEYRWQSLRVNVGLRNRLMVGDSGRLPDYGDLLAWDSGYWDLSANWLDSDGWIGNSQLDRIYLSWQLADNWELVAGRFRVNWAMSTLWNPNDIFNAYSIYDVDYAERRGVDALKLSRQLGYASQLELVYSRGTDSLINDVSISRTNRQYAGRYLGHNVFGYDLGWDWQLIVGETRDDRVFGGGFAGDIWGAGLRGEVTHFDPLNSYSISPVDAESRTSQAITSSMQTLKASTVATLELDYSFASDANWRVLGAALYISSPLSVDSALLYLNLPLSARTLSFTTWTYYLDLGLDVTPLSRLSANASYYDDDSFFVGLTYQYSLADDWQLSLIAQRFDGSNTSLFGQSASTLGYLQLKWSF</sequence>
<name>A0A6L7HV89_9GAMM</name>
<gene>
    <name evidence="2" type="ORF">GNT65_06115</name>
</gene>